<protein>
    <recommendedName>
        <fullName evidence="4">Lipoprotein</fullName>
    </recommendedName>
</protein>
<dbReference type="EMBL" id="DACQKT010000016">
    <property type="protein sequence ID" value="HAS6679600.1"/>
    <property type="molecule type" value="Genomic_DNA"/>
</dbReference>
<dbReference type="EMBL" id="CP034298">
    <property type="protein sequence ID" value="QHH10962.1"/>
    <property type="molecule type" value="Genomic_DNA"/>
</dbReference>
<dbReference type="Proteomes" id="UP000856022">
    <property type="component" value="Unassembled WGS sequence"/>
</dbReference>
<sequence length="159" mass="17842">MKKIIMVLVGGSLLAGCANHQVTKYRGDDSKPIIVTDYYQKIPNTAGGVEVSFTAFNMSEKPIKYLDFYGKHFDRVGEQTNDRITGAETKGYRFVGPYKSEARIYGRFGPSFYNGSAHCMMIDSIKVTYMDSTELELQGDKLKDVLVIGNTTCRNLINR</sequence>
<dbReference type="AlphaFoldDB" id="A0A7Z2MV13"/>
<evidence type="ECO:0008006" key="4">
    <source>
        <dbReference type="Google" id="ProtNLM"/>
    </source>
</evidence>
<dbReference type="PROSITE" id="PS51257">
    <property type="entry name" value="PROKAR_LIPOPROTEIN"/>
    <property type="match status" value="1"/>
</dbReference>
<name>A0A7Z2MV13_VIBPH</name>
<dbReference type="RefSeq" id="WP_114867933.1">
    <property type="nucleotide sequence ID" value="NZ_CP034298.1"/>
</dbReference>
<gene>
    <name evidence="2" type="ORF">EHC69_17445</name>
    <name evidence="1" type="ORF">I7278_22710</name>
</gene>
<reference evidence="2 3" key="2">
    <citation type="submission" date="2018-12" db="EMBL/GenBank/DDBJ databases">
        <title>Genomic insights into the evolutionary origins and pathogenicity of five Vibrio parahaemolyticus strains isolated from the shrimp with acute hepatopancreatic necrosis disease (AHPND).</title>
        <authorList>
            <person name="Yang Q."/>
            <person name="Dong X."/>
            <person name="Xie G."/>
            <person name="Fu S."/>
            <person name="Zou P."/>
            <person name="Sun J."/>
            <person name="Wang Y."/>
            <person name="Huang J."/>
        </authorList>
    </citation>
    <scope>NUCLEOTIDE SEQUENCE [LARGE SCALE GENOMIC DNA]</scope>
    <source>
        <strain evidence="2 3">20160303005-1</strain>
    </source>
</reference>
<proteinExistence type="predicted"/>
<reference evidence="1" key="3">
    <citation type="submission" date="2019-12" db="EMBL/GenBank/DDBJ databases">
        <authorList>
            <consortium name="NCBI Pathogen Detection Project"/>
        </authorList>
    </citation>
    <scope>NUCLEOTIDE SEQUENCE</scope>
    <source>
        <strain evidence="1">1930</strain>
    </source>
</reference>
<evidence type="ECO:0000313" key="1">
    <source>
        <dbReference type="EMBL" id="HAS6679600.1"/>
    </source>
</evidence>
<evidence type="ECO:0000313" key="3">
    <source>
        <dbReference type="Proteomes" id="UP000464718"/>
    </source>
</evidence>
<organism evidence="1">
    <name type="scientific">Vibrio parahaemolyticus</name>
    <dbReference type="NCBI Taxonomy" id="670"/>
    <lineage>
        <taxon>Bacteria</taxon>
        <taxon>Pseudomonadati</taxon>
        <taxon>Pseudomonadota</taxon>
        <taxon>Gammaproteobacteria</taxon>
        <taxon>Vibrionales</taxon>
        <taxon>Vibrionaceae</taxon>
        <taxon>Vibrio</taxon>
    </lineage>
</organism>
<accession>A0A7Z2MV13</accession>
<dbReference type="Proteomes" id="UP000464718">
    <property type="component" value="Chromosome i"/>
</dbReference>
<evidence type="ECO:0000313" key="2">
    <source>
        <dbReference type="EMBL" id="QHH10962.1"/>
    </source>
</evidence>
<reference evidence="1" key="1">
    <citation type="journal article" date="2018" name="Genome Biol.">
        <title>SKESA: strategic k-mer extension for scrupulous assemblies.</title>
        <authorList>
            <person name="Souvorov A."/>
            <person name="Agarwala R."/>
            <person name="Lipman D.J."/>
        </authorList>
    </citation>
    <scope>NUCLEOTIDE SEQUENCE</scope>
    <source>
        <strain evidence="1">1930</strain>
    </source>
</reference>